<evidence type="ECO:0000256" key="3">
    <source>
        <dbReference type="ARBA" id="ARBA00022989"/>
    </source>
</evidence>
<evidence type="ECO:0000313" key="6">
    <source>
        <dbReference type="EMBL" id="CAD8190943.1"/>
    </source>
</evidence>
<keyword evidence="2 5" id="KW-0812">Transmembrane</keyword>
<keyword evidence="3 5" id="KW-1133">Transmembrane helix</keyword>
<evidence type="ECO:0008006" key="8">
    <source>
        <dbReference type="Google" id="ProtNLM"/>
    </source>
</evidence>
<gene>
    <name evidence="6" type="ORF">POCTA_138.1.T0980177</name>
</gene>
<dbReference type="AlphaFoldDB" id="A0A8S1WMK3"/>
<dbReference type="GO" id="GO:0016020">
    <property type="term" value="C:membrane"/>
    <property type="evidence" value="ECO:0007669"/>
    <property type="project" value="UniProtKB-SubCell"/>
</dbReference>
<sequence>MQLFSWLSQKVVQLSAITLISIGLTLTGYGIYIVSLILFKNYDGYFKFDSDFGMFGQKYGALVIGVSLIIFGIFGILGSTAKKVCFQRGFLILHHLSVLLFGILFVVLFYLLNFKSKEYFGRSCESTQNFKELSDGVKSANESFCSVKCPCNLDATKFKDKSVLRGKVGFSSSVLPSNVQSCVGFDTEQYKYPVQLMNILEMNFSCSGWCTSTSIFVFSDINRGNTSGQSCFLKFQKYYEDYVTIMGFISLGLGILFMLSFSFIFYLYCGKHDLEKQRAQELRLLCK</sequence>
<dbReference type="InterPro" id="IPR018499">
    <property type="entry name" value="Tetraspanin/Peripherin"/>
</dbReference>
<feature type="transmembrane region" description="Helical" evidence="5">
    <location>
        <begin position="90"/>
        <end position="112"/>
    </location>
</feature>
<evidence type="ECO:0000256" key="2">
    <source>
        <dbReference type="ARBA" id="ARBA00022692"/>
    </source>
</evidence>
<evidence type="ECO:0000256" key="4">
    <source>
        <dbReference type="ARBA" id="ARBA00023136"/>
    </source>
</evidence>
<evidence type="ECO:0000313" key="7">
    <source>
        <dbReference type="Proteomes" id="UP000683925"/>
    </source>
</evidence>
<feature type="transmembrane region" description="Helical" evidence="5">
    <location>
        <begin position="59"/>
        <end position="78"/>
    </location>
</feature>
<protein>
    <recommendedName>
        <fullName evidence="8">Tetraspanin family protein</fullName>
    </recommendedName>
</protein>
<accession>A0A8S1WMK3</accession>
<feature type="transmembrane region" description="Helical" evidence="5">
    <location>
        <begin position="242"/>
        <end position="268"/>
    </location>
</feature>
<keyword evidence="4 5" id="KW-0472">Membrane</keyword>
<comment type="subcellular location">
    <subcellularLocation>
        <location evidence="1">Membrane</location>
        <topology evidence="1">Multi-pass membrane protein</topology>
    </subcellularLocation>
</comment>
<dbReference type="EMBL" id="CAJJDP010000097">
    <property type="protein sequence ID" value="CAD8190943.1"/>
    <property type="molecule type" value="Genomic_DNA"/>
</dbReference>
<dbReference type="Pfam" id="PF00335">
    <property type="entry name" value="Tetraspanin"/>
    <property type="match status" value="1"/>
</dbReference>
<proteinExistence type="predicted"/>
<comment type="caution">
    <text evidence="6">The sequence shown here is derived from an EMBL/GenBank/DDBJ whole genome shotgun (WGS) entry which is preliminary data.</text>
</comment>
<organism evidence="6 7">
    <name type="scientific">Paramecium octaurelia</name>
    <dbReference type="NCBI Taxonomy" id="43137"/>
    <lineage>
        <taxon>Eukaryota</taxon>
        <taxon>Sar</taxon>
        <taxon>Alveolata</taxon>
        <taxon>Ciliophora</taxon>
        <taxon>Intramacronucleata</taxon>
        <taxon>Oligohymenophorea</taxon>
        <taxon>Peniculida</taxon>
        <taxon>Parameciidae</taxon>
        <taxon>Paramecium</taxon>
    </lineage>
</organism>
<reference evidence="6" key="1">
    <citation type="submission" date="2021-01" db="EMBL/GenBank/DDBJ databases">
        <authorList>
            <consortium name="Genoscope - CEA"/>
            <person name="William W."/>
        </authorList>
    </citation>
    <scope>NUCLEOTIDE SEQUENCE</scope>
</reference>
<evidence type="ECO:0000256" key="5">
    <source>
        <dbReference type="SAM" id="Phobius"/>
    </source>
</evidence>
<name>A0A8S1WMK3_PAROT</name>
<dbReference type="Proteomes" id="UP000683925">
    <property type="component" value="Unassembled WGS sequence"/>
</dbReference>
<dbReference type="OMA" id="NILEMNF"/>
<evidence type="ECO:0000256" key="1">
    <source>
        <dbReference type="ARBA" id="ARBA00004141"/>
    </source>
</evidence>
<keyword evidence="7" id="KW-1185">Reference proteome</keyword>
<feature type="transmembrane region" description="Helical" evidence="5">
    <location>
        <begin position="12"/>
        <end position="39"/>
    </location>
</feature>
<dbReference type="OrthoDB" id="299132at2759"/>